<keyword evidence="2" id="KW-1185">Reference proteome</keyword>
<dbReference type="EMBL" id="LOMY01000187">
    <property type="protein sequence ID" value="OCQ50965.1"/>
    <property type="molecule type" value="Genomic_DNA"/>
</dbReference>
<organism evidence="1 2">
    <name type="scientific">Photorhabdus australis subsp. thailandensis</name>
    <dbReference type="NCBI Taxonomy" id="2805096"/>
    <lineage>
        <taxon>Bacteria</taxon>
        <taxon>Pseudomonadati</taxon>
        <taxon>Pseudomonadota</taxon>
        <taxon>Gammaproteobacteria</taxon>
        <taxon>Enterobacterales</taxon>
        <taxon>Morganellaceae</taxon>
        <taxon>Photorhabdus</taxon>
    </lineage>
</organism>
<dbReference type="AlphaFoldDB" id="A0A1C0TZ72"/>
<gene>
    <name evidence="1" type="ORF">Ppb6_04063</name>
</gene>
<sequence length="98" mass="10605">MSSMREILNADQRLVLLRSLTECGGDANESVLQTCLDAYGHRVSRDVVKSHCHWLAEQGLVSVNDVAGCLVMTITGRGTDVAEGRSTVPGVKRPRPRG</sequence>
<evidence type="ECO:0000313" key="2">
    <source>
        <dbReference type="Proteomes" id="UP000093476"/>
    </source>
</evidence>
<evidence type="ECO:0000313" key="1">
    <source>
        <dbReference type="EMBL" id="OCQ50965.1"/>
    </source>
</evidence>
<comment type="caution">
    <text evidence="1">The sequence shown here is derived from an EMBL/GenBank/DDBJ whole genome shotgun (WGS) entry which is preliminary data.</text>
</comment>
<dbReference type="PATRIC" id="fig|286156.4.peg.4669"/>
<reference evidence="1 2" key="1">
    <citation type="submission" date="2015-12" db="EMBL/GenBank/DDBJ databases">
        <title>Genome comparisons provide insights into the role of secondary metabolites in the pathogenic phase of the Photorhabdus life cycle.</title>
        <authorList>
            <person name="Tobias N.J."/>
            <person name="Mishra B."/>
            <person name="Gupta D.K."/>
            <person name="Thines M."/>
            <person name="Stinear T.P."/>
            <person name="Bode H.B."/>
        </authorList>
    </citation>
    <scope>NUCLEOTIDE SEQUENCE [LARGE SCALE GENOMIC DNA]</scope>
    <source>
        <strain evidence="1 2">PB68.1</strain>
    </source>
</reference>
<dbReference type="STRING" id="286156.Ppb6_04063"/>
<dbReference type="Proteomes" id="UP000093476">
    <property type="component" value="Unassembled WGS sequence"/>
</dbReference>
<name>A0A1C0TZ72_9GAMM</name>
<accession>A0A1C0TZ72</accession>
<evidence type="ECO:0008006" key="3">
    <source>
        <dbReference type="Google" id="ProtNLM"/>
    </source>
</evidence>
<protein>
    <recommendedName>
        <fullName evidence="3">ArsR family transcriptional regulator</fullName>
    </recommendedName>
</protein>
<proteinExistence type="predicted"/>